<protein>
    <recommendedName>
        <fullName evidence="5">Glycerophosphocholine acyltransferase 1</fullName>
    </recommendedName>
</protein>
<name>A0ABP0L9J6_9DINO</name>
<evidence type="ECO:0000256" key="2">
    <source>
        <dbReference type="SAM" id="Phobius"/>
    </source>
</evidence>
<evidence type="ECO:0000256" key="1">
    <source>
        <dbReference type="SAM" id="Coils"/>
    </source>
</evidence>
<feature type="transmembrane region" description="Helical" evidence="2">
    <location>
        <begin position="284"/>
        <end position="300"/>
    </location>
</feature>
<keyword evidence="2" id="KW-1133">Transmembrane helix</keyword>
<evidence type="ECO:0000313" key="3">
    <source>
        <dbReference type="EMBL" id="CAK9035603.1"/>
    </source>
</evidence>
<evidence type="ECO:0008006" key="5">
    <source>
        <dbReference type="Google" id="ProtNLM"/>
    </source>
</evidence>
<organism evidence="3 4">
    <name type="scientific">Durusdinium trenchii</name>
    <dbReference type="NCBI Taxonomy" id="1381693"/>
    <lineage>
        <taxon>Eukaryota</taxon>
        <taxon>Sar</taxon>
        <taxon>Alveolata</taxon>
        <taxon>Dinophyceae</taxon>
        <taxon>Suessiales</taxon>
        <taxon>Symbiodiniaceae</taxon>
        <taxon>Durusdinium</taxon>
    </lineage>
</organism>
<feature type="transmembrane region" description="Helical" evidence="2">
    <location>
        <begin position="348"/>
        <end position="365"/>
    </location>
</feature>
<accession>A0ABP0L9J6</accession>
<proteinExistence type="predicted"/>
<reference evidence="3 4" key="1">
    <citation type="submission" date="2024-02" db="EMBL/GenBank/DDBJ databases">
        <authorList>
            <person name="Chen Y."/>
            <person name="Shah S."/>
            <person name="Dougan E. K."/>
            <person name="Thang M."/>
            <person name="Chan C."/>
        </authorList>
    </citation>
    <scope>NUCLEOTIDE SEQUENCE [LARGE SCALE GENOMIC DNA]</scope>
</reference>
<keyword evidence="2" id="KW-0472">Membrane</keyword>
<keyword evidence="1" id="KW-0175">Coiled coil</keyword>
<feature type="transmembrane region" description="Helical" evidence="2">
    <location>
        <begin position="201"/>
        <end position="222"/>
    </location>
</feature>
<sequence>MDGLCWADAAETNDYEWDWLQEDDALLQERIKKQEEETQTLFEMCKWLPDWLKTHRWFGIPEEVEQHLHKMEDNGDILRLQEQEEHCQMLKAKCTDIEYDAEVCKEQEVEKRKSQALHDPTATTLFSRRKTTFRHSSWFGGGKELSQHATLKAELRAAEEEVDIQRNEINRRRRSLAMHMSVDPDFRGGYRLKLFDTAGPAIRWMFLATFCRFLAIILLPFVAVKFTKCTSDRTFAEYEPWLWGPCGVWMLLMLLIEWKCFTFVVAPMLVWLKEYKIFKWKVRFRFWLPSMLFLSVAWRMDVWSQGLSLATAWRSHECSGHHKLEIVWEEAWKESFVSWFHPGKNLEFIAGLAWFVLLMQLLLYFSRAVPTRIVDYSCGSEQRGYIAPLGCTRIWHADALKTFASLNNMSMVLANQRRYSTARADWKLMSGGHEEEFFRILKMDMRSMVWDMAFQNLLLPCAKLQAQTAMFALLLHMDKDKANLLRIATQHWQSLLCLCLSHLTSTMALFNAGTVLLQVKESRVYTRKERAKKMDSDAWNEYGKMAHWERLAWLIVGLQLLSELWFACKLMMAFRCESSLWNLPPIITGSWNIMEGCYELATDAKG</sequence>
<keyword evidence="4" id="KW-1185">Reference proteome</keyword>
<dbReference type="EMBL" id="CAXAMN010011558">
    <property type="protein sequence ID" value="CAK9035603.1"/>
    <property type="molecule type" value="Genomic_DNA"/>
</dbReference>
<feature type="transmembrane region" description="Helical" evidence="2">
    <location>
        <begin position="242"/>
        <end position="272"/>
    </location>
</feature>
<keyword evidence="2" id="KW-0812">Transmembrane</keyword>
<feature type="coiled-coil region" evidence="1">
    <location>
        <begin position="148"/>
        <end position="175"/>
    </location>
</feature>
<gene>
    <name evidence="3" type="ORF">CCMP2556_LOCUS19971</name>
</gene>
<comment type="caution">
    <text evidence="3">The sequence shown here is derived from an EMBL/GenBank/DDBJ whole genome shotgun (WGS) entry which is preliminary data.</text>
</comment>
<evidence type="ECO:0000313" key="4">
    <source>
        <dbReference type="Proteomes" id="UP001642484"/>
    </source>
</evidence>
<dbReference type="Proteomes" id="UP001642484">
    <property type="component" value="Unassembled WGS sequence"/>
</dbReference>